<keyword evidence="5" id="KW-0407">Ion channel</keyword>
<evidence type="ECO:0000256" key="4">
    <source>
        <dbReference type="ARBA" id="ARBA00023136"/>
    </source>
</evidence>
<feature type="transmembrane region" description="Helical" evidence="5">
    <location>
        <begin position="421"/>
        <end position="439"/>
    </location>
</feature>
<dbReference type="PRINTS" id="PR00252">
    <property type="entry name" value="NRIONCHANNEL"/>
</dbReference>
<dbReference type="InterPro" id="IPR006201">
    <property type="entry name" value="Neur_channel"/>
</dbReference>
<keyword evidence="2 5" id="KW-0812">Transmembrane</keyword>
<dbReference type="WBParaSite" id="PSAMB.scaffold2272size24185.g17089.t1">
    <property type="protein sequence ID" value="PSAMB.scaffold2272size24185.g17089.t1"/>
    <property type="gene ID" value="PSAMB.scaffold2272size24185.g17089"/>
</dbReference>
<feature type="transmembrane region" description="Helical" evidence="5">
    <location>
        <begin position="233"/>
        <end position="256"/>
    </location>
</feature>
<dbReference type="FunFam" id="2.70.170.10:FF:000027">
    <property type="entry name" value="Ligand-Gated ion Channel"/>
    <property type="match status" value="1"/>
</dbReference>
<dbReference type="SUPFAM" id="SSF63712">
    <property type="entry name" value="Nicotinic receptor ligand binding domain-like"/>
    <property type="match status" value="1"/>
</dbReference>
<evidence type="ECO:0000259" key="6">
    <source>
        <dbReference type="Pfam" id="PF02931"/>
    </source>
</evidence>
<evidence type="ECO:0000313" key="8">
    <source>
        <dbReference type="Proteomes" id="UP000887566"/>
    </source>
</evidence>
<organism evidence="8 9">
    <name type="scientific">Plectus sambesii</name>
    <dbReference type="NCBI Taxonomy" id="2011161"/>
    <lineage>
        <taxon>Eukaryota</taxon>
        <taxon>Metazoa</taxon>
        <taxon>Ecdysozoa</taxon>
        <taxon>Nematoda</taxon>
        <taxon>Chromadorea</taxon>
        <taxon>Plectida</taxon>
        <taxon>Plectina</taxon>
        <taxon>Plectoidea</taxon>
        <taxon>Plectidae</taxon>
        <taxon>Plectus</taxon>
    </lineage>
</organism>
<dbReference type="GO" id="GO:0004888">
    <property type="term" value="F:transmembrane signaling receptor activity"/>
    <property type="evidence" value="ECO:0007669"/>
    <property type="project" value="InterPro"/>
</dbReference>
<dbReference type="GO" id="GO:0016020">
    <property type="term" value="C:membrane"/>
    <property type="evidence" value="ECO:0007669"/>
    <property type="project" value="UniProtKB-SubCell"/>
</dbReference>
<dbReference type="GO" id="GO:0005230">
    <property type="term" value="F:extracellular ligand-gated monoatomic ion channel activity"/>
    <property type="evidence" value="ECO:0007669"/>
    <property type="project" value="InterPro"/>
</dbReference>
<dbReference type="AlphaFoldDB" id="A0A914VPQ6"/>
<evidence type="ECO:0000256" key="3">
    <source>
        <dbReference type="ARBA" id="ARBA00022989"/>
    </source>
</evidence>
<comment type="similarity">
    <text evidence="5">Belongs to the ligand-gated ion channel (TC 1.A.9) family.</text>
</comment>
<feature type="domain" description="Neurotransmitter-gated ion-channel transmembrane" evidence="7">
    <location>
        <begin position="239"/>
        <end position="358"/>
    </location>
</feature>
<dbReference type="Proteomes" id="UP000887566">
    <property type="component" value="Unplaced"/>
</dbReference>
<keyword evidence="5" id="KW-0813">Transport</keyword>
<keyword evidence="5" id="KW-0732">Signal</keyword>
<dbReference type="InterPro" id="IPR006029">
    <property type="entry name" value="Neurotrans-gated_channel_TM"/>
</dbReference>
<dbReference type="PROSITE" id="PS00236">
    <property type="entry name" value="NEUROTR_ION_CHANNEL"/>
    <property type="match status" value="1"/>
</dbReference>
<evidence type="ECO:0000256" key="5">
    <source>
        <dbReference type="RuleBase" id="RU000687"/>
    </source>
</evidence>
<dbReference type="CDD" id="cd18989">
    <property type="entry name" value="LGIC_ECD_cation"/>
    <property type="match status" value="1"/>
</dbReference>
<evidence type="ECO:0000256" key="2">
    <source>
        <dbReference type="ARBA" id="ARBA00022692"/>
    </source>
</evidence>
<dbReference type="PANTHER" id="PTHR18945">
    <property type="entry name" value="NEUROTRANSMITTER GATED ION CHANNEL"/>
    <property type="match status" value="1"/>
</dbReference>
<reference evidence="9" key="1">
    <citation type="submission" date="2022-11" db="UniProtKB">
        <authorList>
            <consortium name="WormBaseParasite"/>
        </authorList>
    </citation>
    <scope>IDENTIFICATION</scope>
</reference>
<dbReference type="Gene3D" id="1.20.58.390">
    <property type="entry name" value="Neurotransmitter-gated ion-channel transmembrane domain"/>
    <property type="match status" value="1"/>
</dbReference>
<evidence type="ECO:0000259" key="7">
    <source>
        <dbReference type="Pfam" id="PF02932"/>
    </source>
</evidence>
<feature type="signal peptide" evidence="5">
    <location>
        <begin position="1"/>
        <end position="20"/>
    </location>
</feature>
<feature type="chain" id="PRO_5038159081" evidence="5">
    <location>
        <begin position="21"/>
        <end position="441"/>
    </location>
</feature>
<dbReference type="InterPro" id="IPR036734">
    <property type="entry name" value="Neur_chan_lig-bd_sf"/>
</dbReference>
<feature type="domain" description="Neurotransmitter-gated ion-channel ligand-binding" evidence="6">
    <location>
        <begin position="25"/>
        <end position="232"/>
    </location>
</feature>
<keyword evidence="5" id="KW-0406">Ion transport</keyword>
<keyword evidence="3 5" id="KW-1133">Transmembrane helix</keyword>
<protein>
    <submittedName>
        <fullName evidence="9">Uncharacterized protein</fullName>
    </submittedName>
</protein>
<dbReference type="Gene3D" id="2.70.170.10">
    <property type="entry name" value="Neurotransmitter-gated ion-channel ligand-binding domain"/>
    <property type="match status" value="1"/>
</dbReference>
<proteinExistence type="inferred from homology"/>
<dbReference type="InterPro" id="IPR038050">
    <property type="entry name" value="Neuro_actylchol_rec"/>
</dbReference>
<keyword evidence="4 5" id="KW-0472">Membrane</keyword>
<sequence>MALQIFACLCVIILIVGTESANEFKVYKELTRSYDKNIRPIHNTSLPTYVSVHMTYFTLLNIDQPAETISFMTEVVLSWFDEIVKWNKTAYANIESVVIPASLLWKPDIIVTTSLKTDFMMPEEERFVKVSGDGTVQSASPCIITNQCVLDIQKFPYDVQECNITFGSWMYDSSKIDLKIGNYSEDEVNDAGRKGNGEWTLLSMEPTVKHYYSGDGRNWAEVTYVVRLKRQPIYYTCVLLMPTFLSATICLLGLFVPASSKGERIEKVNMGLATLLSMAMILGIVAEEMPKTTTLPLLGYYVLAELILCTIGVILSMLIMLVHQRALTRMWSPPQWMNSVLLFKFNDIKTAEKTPVHVFPAENKSVGKGENESDSVKTIRVVTGYERLREVMERVQECIDDKHLEEDIELQWIIIFDRIDIYLLIVFNFVNIVMSWLLLFN</sequence>
<dbReference type="InterPro" id="IPR036719">
    <property type="entry name" value="Neuro-gated_channel_TM_sf"/>
</dbReference>
<dbReference type="CDD" id="cd19051">
    <property type="entry name" value="LGIC_TM_cation"/>
    <property type="match status" value="1"/>
</dbReference>
<accession>A0A914VPQ6</accession>
<comment type="subcellular location">
    <subcellularLocation>
        <location evidence="1">Membrane</location>
        <topology evidence="1">Multi-pass membrane protein</topology>
    </subcellularLocation>
</comment>
<dbReference type="SUPFAM" id="SSF90112">
    <property type="entry name" value="Neurotransmitter-gated ion-channel transmembrane pore"/>
    <property type="match status" value="1"/>
</dbReference>
<dbReference type="InterPro" id="IPR006202">
    <property type="entry name" value="Neur_chan_lig-bd"/>
</dbReference>
<evidence type="ECO:0000256" key="1">
    <source>
        <dbReference type="ARBA" id="ARBA00004141"/>
    </source>
</evidence>
<evidence type="ECO:0000313" key="9">
    <source>
        <dbReference type="WBParaSite" id="PSAMB.scaffold2272size24185.g17089.t1"/>
    </source>
</evidence>
<feature type="transmembrane region" description="Helical" evidence="5">
    <location>
        <begin position="298"/>
        <end position="322"/>
    </location>
</feature>
<name>A0A914VPQ6_9BILA</name>
<dbReference type="InterPro" id="IPR018000">
    <property type="entry name" value="Neurotransmitter_ion_chnl_CS"/>
</dbReference>
<feature type="transmembrane region" description="Helical" evidence="5">
    <location>
        <begin position="268"/>
        <end position="286"/>
    </location>
</feature>
<dbReference type="Pfam" id="PF02932">
    <property type="entry name" value="Neur_chan_memb"/>
    <property type="match status" value="1"/>
</dbReference>
<dbReference type="Pfam" id="PF02931">
    <property type="entry name" value="Neur_chan_LBD"/>
    <property type="match status" value="1"/>
</dbReference>
<keyword evidence="8" id="KW-1185">Reference proteome</keyword>